<keyword evidence="3" id="KW-1185">Reference proteome</keyword>
<dbReference type="STRING" id="915471.SAMN05216201_106137"/>
<sequence>MAQSLKMMQIEPDGAYQSAAINPKGKGKDGKIA</sequence>
<reference evidence="3" key="1">
    <citation type="submission" date="2016-10" db="EMBL/GenBank/DDBJ databases">
        <authorList>
            <person name="Varghese N."/>
            <person name="Submissions S."/>
        </authorList>
    </citation>
    <scope>NUCLEOTIDE SEQUENCE [LARGE SCALE GENOMIC DNA]</scope>
    <source>
        <strain evidence="3">LMG 25967</strain>
    </source>
</reference>
<evidence type="ECO:0000256" key="1">
    <source>
        <dbReference type="SAM" id="MobiDB-lite"/>
    </source>
</evidence>
<evidence type="ECO:0000313" key="2">
    <source>
        <dbReference type="EMBL" id="SEJ26434.1"/>
    </source>
</evidence>
<organism evidence="2 3">
    <name type="scientific">Pseudomonas linyingensis</name>
    <dbReference type="NCBI Taxonomy" id="915471"/>
    <lineage>
        <taxon>Bacteria</taxon>
        <taxon>Pseudomonadati</taxon>
        <taxon>Pseudomonadota</taxon>
        <taxon>Gammaproteobacteria</taxon>
        <taxon>Pseudomonadales</taxon>
        <taxon>Pseudomonadaceae</taxon>
        <taxon>Pseudomonas</taxon>
    </lineage>
</organism>
<evidence type="ECO:0000313" key="3">
    <source>
        <dbReference type="Proteomes" id="UP000242930"/>
    </source>
</evidence>
<gene>
    <name evidence="2" type="ORF">SAMN05216201_106137</name>
</gene>
<name>A0A1H6XFX9_9PSED</name>
<feature type="region of interest" description="Disordered" evidence="1">
    <location>
        <begin position="1"/>
        <end position="33"/>
    </location>
</feature>
<dbReference type="Proteomes" id="UP000242930">
    <property type="component" value="Unassembled WGS sequence"/>
</dbReference>
<protein>
    <submittedName>
        <fullName evidence="2">Uncharacterized protein</fullName>
    </submittedName>
</protein>
<dbReference type="AlphaFoldDB" id="A0A1H6XFX9"/>
<dbReference type="EMBL" id="FNZE01000006">
    <property type="protein sequence ID" value="SEJ26434.1"/>
    <property type="molecule type" value="Genomic_DNA"/>
</dbReference>
<accession>A0A1H6XFX9</accession>
<proteinExistence type="predicted"/>